<proteinExistence type="predicted"/>
<comment type="subunit">
    <text evidence="13">Monomer. Interacts with ssb (via C-terminus); this interaction stimulates the exonuclease activity by recruiting the enzyme to its substrate.</text>
</comment>
<reference evidence="19" key="1">
    <citation type="submission" date="2018-08" db="EMBL/GenBank/DDBJ databases">
        <authorList>
            <person name="Grouzdev D.S."/>
            <person name="Krutkina M.S."/>
        </authorList>
    </citation>
    <scope>NUCLEOTIDE SEQUENCE [LARGE SCALE GENOMIC DNA]</scope>
    <source>
        <strain evidence="19">4-11</strain>
    </source>
</reference>
<feature type="domain" description="ExoI SH3-like" evidence="16">
    <location>
        <begin position="203"/>
        <end position="343"/>
    </location>
</feature>
<evidence type="ECO:0000259" key="16">
    <source>
        <dbReference type="PROSITE" id="PS51784"/>
    </source>
</evidence>
<evidence type="ECO:0000256" key="14">
    <source>
        <dbReference type="PIRSR" id="PIRSR000977-1"/>
    </source>
</evidence>
<sequence length="471" mass="54565">MNMHPSKQTIFWYDLETFGLDSRYDRIAQFAGQRTDLDLNPIGEPIVLYCKLSDDYLPDPLSCTITGITPQEVNEKGMSESEFIARINGEFSKPYTVVAGFNTIRFDDEFIRNALYRNFFDPYQREWKNNCSRWDIIDLVRAAYDLRPEGITWPPRKETTGNPTFRLTSLTEANGISQQGAHDALVDVRATIEIARLIKTKQPRLYDYYFSLRAKSQVKRVVATPFGQPVLYTSAIFSKNEGCSRLITPITHMKSNANAIICFDLSKDTAPLLRATEETLLKTEGVFTLAINKCPFVSPLNVLTDQLAVKLGIDKDLALFRHQQIASHPKLLLIARNVEDTFEGVDDVDFQLYDRFFGDADQKRFALIREAEPKEKLSLHLDFEDTRIPTMLFRYVARNWEEVLTEEQLRKWRSFCAERTLNPPGNIKMNWNFFKRKIEERLASTETPAQEKRVLADLKQYGEELERRIFF</sequence>
<dbReference type="EMBL" id="QUWK01000002">
    <property type="protein sequence ID" value="RFU95961.1"/>
    <property type="molecule type" value="Genomic_DNA"/>
</dbReference>
<evidence type="ECO:0000256" key="9">
    <source>
        <dbReference type="ARBA" id="ARBA00022842"/>
    </source>
</evidence>
<dbReference type="InterPro" id="IPR023607">
    <property type="entry name" value="Exodeoxyribonuclease_I"/>
</dbReference>
<dbReference type="InterPro" id="IPR038649">
    <property type="entry name" value="EXOI_SH3_sf"/>
</dbReference>
<evidence type="ECO:0000313" key="19">
    <source>
        <dbReference type="Proteomes" id="UP000264002"/>
    </source>
</evidence>
<keyword evidence="11" id="KW-0234">DNA repair</keyword>
<dbReference type="InterPro" id="IPR058561">
    <property type="entry name" value="Exonuc_1_C"/>
</dbReference>
<dbReference type="PIRSF" id="PIRSF000977">
    <property type="entry name" value="Exodeoxyribonuclease_I"/>
    <property type="match status" value="1"/>
</dbReference>
<dbReference type="SMART" id="SM00479">
    <property type="entry name" value="EXOIII"/>
    <property type="match status" value="1"/>
</dbReference>
<evidence type="ECO:0000256" key="8">
    <source>
        <dbReference type="ARBA" id="ARBA00022839"/>
    </source>
</evidence>
<dbReference type="EC" id="3.1.11.1" evidence="2"/>
<protein>
    <recommendedName>
        <fullName evidence="3">Exodeoxyribonuclease I</fullName>
        <ecNumber evidence="2">3.1.11.1</ecNumber>
    </recommendedName>
    <alternativeName>
        <fullName evidence="12">DNA deoxyribophosphodiesterase</fullName>
    </alternativeName>
</protein>
<dbReference type="PROSITE" id="PS51784">
    <property type="entry name" value="EXOI_SH3"/>
    <property type="match status" value="1"/>
</dbReference>
<dbReference type="SUPFAM" id="SSF53098">
    <property type="entry name" value="Ribonuclease H-like"/>
    <property type="match status" value="1"/>
</dbReference>
<dbReference type="Pfam" id="PF00929">
    <property type="entry name" value="RNase_T"/>
    <property type="match status" value="1"/>
</dbReference>
<dbReference type="Proteomes" id="UP000264002">
    <property type="component" value="Unassembled WGS sequence"/>
</dbReference>
<dbReference type="CDD" id="cd06138">
    <property type="entry name" value="ExoI_N"/>
    <property type="match status" value="1"/>
</dbReference>
<evidence type="ECO:0000256" key="13">
    <source>
        <dbReference type="ARBA" id="ARBA00046792"/>
    </source>
</evidence>
<dbReference type="PANTHER" id="PTHR30231:SF41">
    <property type="entry name" value="DNA POLYMERASE III SUBUNIT EPSILON"/>
    <property type="match status" value="1"/>
</dbReference>
<feature type="binding site" evidence="15">
    <location>
        <position position="14"/>
    </location>
    <ligand>
        <name>Mg(2+)</name>
        <dbReference type="ChEBI" id="CHEBI:18420"/>
        <label>1</label>
    </ligand>
</feature>
<dbReference type="NCBIfam" id="NF008746">
    <property type="entry name" value="PRK11779.1"/>
    <property type="match status" value="1"/>
</dbReference>
<gene>
    <name evidence="18" type="ORF">DYP60_02860</name>
</gene>
<keyword evidence="10" id="KW-0238">DNA-binding</keyword>
<dbReference type="GO" id="GO:0008310">
    <property type="term" value="F:single-stranded DNA 3'-5' DNA exonuclease activity"/>
    <property type="evidence" value="ECO:0007669"/>
    <property type="project" value="UniProtKB-EC"/>
</dbReference>
<accession>A0A372MJK3</accession>
<comment type="catalytic activity">
    <reaction evidence="1">
        <text>Exonucleolytic cleavage in the 3'- to 5'-direction to yield nucleoside 5'-phosphates.</text>
        <dbReference type="EC" id="3.1.11.1"/>
    </reaction>
</comment>
<comment type="caution">
    <text evidence="18">The sequence shown here is derived from an EMBL/GenBank/DDBJ whole genome shotgun (WGS) entry which is preliminary data.</text>
</comment>
<evidence type="ECO:0000256" key="10">
    <source>
        <dbReference type="ARBA" id="ARBA00023125"/>
    </source>
</evidence>
<feature type="binding site" evidence="15">
    <location>
        <position position="16"/>
    </location>
    <ligand>
        <name>Mg(2+)</name>
        <dbReference type="ChEBI" id="CHEBI:18420"/>
        <label>2</label>
    </ligand>
</feature>
<dbReference type="GO" id="GO:0045004">
    <property type="term" value="P:DNA replication proofreading"/>
    <property type="evidence" value="ECO:0007669"/>
    <property type="project" value="TreeGrafter"/>
</dbReference>
<dbReference type="GO" id="GO:0005829">
    <property type="term" value="C:cytosol"/>
    <property type="evidence" value="ECO:0007669"/>
    <property type="project" value="TreeGrafter"/>
</dbReference>
<organism evidence="18 19">
    <name type="scientific">Sphaerochaeta halotolerans</name>
    <dbReference type="NCBI Taxonomy" id="2293840"/>
    <lineage>
        <taxon>Bacteria</taxon>
        <taxon>Pseudomonadati</taxon>
        <taxon>Spirochaetota</taxon>
        <taxon>Spirochaetia</taxon>
        <taxon>Spirochaetales</taxon>
        <taxon>Sphaerochaetaceae</taxon>
        <taxon>Sphaerochaeta</taxon>
    </lineage>
</organism>
<dbReference type="FunFam" id="3.30.420.10:FF:000033">
    <property type="entry name" value="Exodeoxyribonuclease I"/>
    <property type="match status" value="1"/>
</dbReference>
<dbReference type="Gene3D" id="1.20.1280.70">
    <property type="entry name" value="Exonuclease ExoI, domain 3"/>
    <property type="match status" value="1"/>
</dbReference>
<dbReference type="PROSITE" id="PS51785">
    <property type="entry name" value="EXOI_C"/>
    <property type="match status" value="1"/>
</dbReference>
<evidence type="ECO:0000313" key="18">
    <source>
        <dbReference type="EMBL" id="RFU95961.1"/>
    </source>
</evidence>
<dbReference type="InterPro" id="IPR036397">
    <property type="entry name" value="RNaseH_sf"/>
</dbReference>
<evidence type="ECO:0000256" key="15">
    <source>
        <dbReference type="PIRSR" id="PIRSR000977-2"/>
    </source>
</evidence>
<evidence type="ECO:0000256" key="4">
    <source>
        <dbReference type="ARBA" id="ARBA00022722"/>
    </source>
</evidence>
<name>A0A372MJK3_9SPIR</name>
<keyword evidence="8" id="KW-0269">Exonuclease</keyword>
<keyword evidence="6" id="KW-0227">DNA damage</keyword>
<feature type="binding site" evidence="14">
    <location>
        <position position="166"/>
    </location>
    <ligand>
        <name>substrate</name>
    </ligand>
</feature>
<dbReference type="InterPro" id="IPR013620">
    <property type="entry name" value="Exonuc_1_SH3"/>
</dbReference>
<evidence type="ECO:0000256" key="5">
    <source>
        <dbReference type="ARBA" id="ARBA00022723"/>
    </source>
</evidence>
<evidence type="ECO:0000256" key="3">
    <source>
        <dbReference type="ARBA" id="ARBA00019900"/>
    </source>
</evidence>
<comment type="cofactor">
    <cofactor evidence="15">
        <name>Mg(2+)</name>
        <dbReference type="ChEBI" id="CHEBI:18420"/>
    </cofactor>
    <text evidence="15">Binds 2 Mg(2+) ions per monomer.</text>
</comment>
<dbReference type="RefSeq" id="WP_117329361.1">
    <property type="nucleotide sequence ID" value="NZ_QUWK01000002.1"/>
</dbReference>
<evidence type="ECO:0000259" key="17">
    <source>
        <dbReference type="PROSITE" id="PS51785"/>
    </source>
</evidence>
<dbReference type="Gene3D" id="1.10.287.1240">
    <property type="match status" value="1"/>
</dbReference>
<evidence type="ECO:0000256" key="7">
    <source>
        <dbReference type="ARBA" id="ARBA00022801"/>
    </source>
</evidence>
<dbReference type="GO" id="GO:0046872">
    <property type="term" value="F:metal ion binding"/>
    <property type="evidence" value="ECO:0007669"/>
    <property type="project" value="UniProtKB-KW"/>
</dbReference>
<dbReference type="AlphaFoldDB" id="A0A372MJK3"/>
<evidence type="ECO:0000256" key="2">
    <source>
        <dbReference type="ARBA" id="ARBA00012108"/>
    </source>
</evidence>
<dbReference type="Pfam" id="PF26016">
    <property type="entry name" value="ExoI_C"/>
    <property type="match status" value="1"/>
</dbReference>
<dbReference type="InterPro" id="IPR013520">
    <property type="entry name" value="Ribonucl_H"/>
</dbReference>
<dbReference type="InterPro" id="IPR012337">
    <property type="entry name" value="RNaseH-like_sf"/>
</dbReference>
<dbReference type="Gene3D" id="3.30.1520.20">
    <property type="entry name" value="Exonuclease ExoI, domain 2"/>
    <property type="match status" value="1"/>
</dbReference>
<feature type="binding site" evidence="14">
    <location>
        <position position="16"/>
    </location>
    <ligand>
        <name>substrate</name>
    </ligand>
</feature>
<keyword evidence="19" id="KW-1185">Reference proteome</keyword>
<dbReference type="PANTHER" id="PTHR30231">
    <property type="entry name" value="DNA POLYMERASE III SUBUNIT EPSILON"/>
    <property type="match status" value="1"/>
</dbReference>
<evidence type="ECO:0000256" key="11">
    <source>
        <dbReference type="ARBA" id="ARBA00023204"/>
    </source>
</evidence>
<dbReference type="Gene3D" id="3.30.420.10">
    <property type="entry name" value="Ribonuclease H-like superfamily/Ribonuclease H"/>
    <property type="match status" value="1"/>
</dbReference>
<evidence type="ECO:0000256" key="1">
    <source>
        <dbReference type="ARBA" id="ARBA00000563"/>
    </source>
</evidence>
<keyword evidence="4" id="KW-0540">Nuclease</keyword>
<evidence type="ECO:0000256" key="12">
    <source>
        <dbReference type="ARBA" id="ARBA00031220"/>
    </source>
</evidence>
<reference evidence="18 19" key="2">
    <citation type="submission" date="2018-09" db="EMBL/GenBank/DDBJ databases">
        <title>Genome of Sphaerochaeta halotolerans strain 4-11.</title>
        <authorList>
            <person name="Nazina T.N."/>
            <person name="Sokolova D.S."/>
        </authorList>
    </citation>
    <scope>NUCLEOTIDE SEQUENCE [LARGE SCALE GENOMIC DNA]</scope>
    <source>
        <strain evidence="18 19">4-11</strain>
    </source>
</reference>
<keyword evidence="7 18" id="KW-0378">Hydrolase</keyword>
<dbReference type="GO" id="GO:0003677">
    <property type="term" value="F:DNA binding"/>
    <property type="evidence" value="ECO:0007669"/>
    <property type="project" value="UniProtKB-KW"/>
</dbReference>
<evidence type="ECO:0000256" key="6">
    <source>
        <dbReference type="ARBA" id="ARBA00022763"/>
    </source>
</evidence>
<dbReference type="Pfam" id="PF08411">
    <property type="entry name" value="ExoI_SH3"/>
    <property type="match status" value="1"/>
</dbReference>
<feature type="domain" description="ExoI C-terminal" evidence="17">
    <location>
        <begin position="343"/>
        <end position="466"/>
    </location>
</feature>
<feature type="binding site" evidence="15">
    <location>
        <position position="187"/>
    </location>
    <ligand>
        <name>Mg(2+)</name>
        <dbReference type="ChEBI" id="CHEBI:18420"/>
        <label>2</label>
    </ligand>
</feature>
<dbReference type="InterPro" id="IPR034747">
    <property type="entry name" value="EXOI_SH3"/>
</dbReference>
<keyword evidence="9 15" id="KW-0460">Magnesium</keyword>
<keyword evidence="5 15" id="KW-0479">Metal-binding</keyword>